<keyword evidence="3" id="KW-1185">Reference proteome</keyword>
<keyword evidence="1" id="KW-0472">Membrane</keyword>
<feature type="transmembrane region" description="Helical" evidence="1">
    <location>
        <begin position="80"/>
        <end position="101"/>
    </location>
</feature>
<dbReference type="AlphaFoldDB" id="A0A438BF77"/>
<accession>A0A438BF77</accession>
<comment type="caution">
    <text evidence="2">The sequence shown here is derived from an EMBL/GenBank/DDBJ whole genome shotgun (WGS) entry which is preliminary data.</text>
</comment>
<dbReference type="EMBL" id="RKLP01000004">
    <property type="protein sequence ID" value="RVW09676.1"/>
    <property type="molecule type" value="Genomic_DNA"/>
</dbReference>
<evidence type="ECO:0000256" key="1">
    <source>
        <dbReference type="SAM" id="Phobius"/>
    </source>
</evidence>
<keyword evidence="1" id="KW-1133">Transmembrane helix</keyword>
<feature type="transmembrane region" description="Helical" evidence="1">
    <location>
        <begin position="29"/>
        <end position="48"/>
    </location>
</feature>
<name>A0A438BF77_9NOCA</name>
<dbReference type="OrthoDB" id="4465871at2"/>
<feature type="transmembrane region" description="Helical" evidence="1">
    <location>
        <begin position="54"/>
        <end position="73"/>
    </location>
</feature>
<evidence type="ECO:0000313" key="2">
    <source>
        <dbReference type="EMBL" id="RVW09676.1"/>
    </source>
</evidence>
<feature type="transmembrane region" description="Helical" evidence="1">
    <location>
        <begin position="6"/>
        <end position="22"/>
    </location>
</feature>
<keyword evidence="1" id="KW-0812">Transmembrane</keyword>
<dbReference type="RefSeq" id="WP_127915812.1">
    <property type="nucleotide sequence ID" value="NZ_RKLP01000004.1"/>
</dbReference>
<protein>
    <submittedName>
        <fullName evidence="2">DUF4203 domain-containing protein</fullName>
    </submittedName>
</protein>
<reference evidence="2 3" key="1">
    <citation type="submission" date="2018-11" db="EMBL/GenBank/DDBJ databases">
        <title>Rhodococcus spongicola sp. nov. and Rhodococcus xishaensis sp. nov. from marine sponges.</title>
        <authorList>
            <person name="Li L."/>
            <person name="Lin H.W."/>
        </authorList>
    </citation>
    <scope>NUCLEOTIDE SEQUENCE [LARGE SCALE GENOMIC DNA]</scope>
    <source>
        <strain evidence="2 3">CCTCC AB2014297</strain>
    </source>
</reference>
<proteinExistence type="predicted"/>
<dbReference type="Proteomes" id="UP000286208">
    <property type="component" value="Unassembled WGS sequence"/>
</dbReference>
<feature type="transmembrane region" description="Helical" evidence="1">
    <location>
        <begin position="175"/>
        <end position="197"/>
    </location>
</feature>
<organism evidence="2 3">
    <name type="scientific">Prescottella agglutinans</name>
    <dbReference type="NCBI Taxonomy" id="1644129"/>
    <lineage>
        <taxon>Bacteria</taxon>
        <taxon>Bacillati</taxon>
        <taxon>Actinomycetota</taxon>
        <taxon>Actinomycetes</taxon>
        <taxon>Mycobacteriales</taxon>
        <taxon>Nocardiaceae</taxon>
        <taxon>Prescottella</taxon>
    </lineage>
</organism>
<feature type="transmembrane region" description="Helical" evidence="1">
    <location>
        <begin position="107"/>
        <end position="125"/>
    </location>
</feature>
<sequence>MSDIVIGILAVFVGAVFCFRGVPAMRFVIALWGAFAGLNLGAGLVSAITGDDYLATFLGWLVGILVAVLFAVLSYLYYAVAVTLTMASVGFALGSAGMAALGVTWNWVVITVGVVVGVALAVLALAVDLPAVLLVVVSVLGGAVTIVGGVMLLAGTLDTTDFDEPTLTADVTHDWWWYALYVALVVAGAVAQTRALGRERSLRDQWRTADAQPVPSNT</sequence>
<feature type="transmembrane region" description="Helical" evidence="1">
    <location>
        <begin position="132"/>
        <end position="155"/>
    </location>
</feature>
<gene>
    <name evidence="2" type="ORF">EGT67_09430</name>
</gene>
<evidence type="ECO:0000313" key="3">
    <source>
        <dbReference type="Proteomes" id="UP000286208"/>
    </source>
</evidence>